<feature type="transmembrane region" description="Helical" evidence="7">
    <location>
        <begin position="212"/>
        <end position="232"/>
    </location>
</feature>
<keyword evidence="9" id="KW-1185">Reference proteome</keyword>
<dbReference type="InterPro" id="IPR043428">
    <property type="entry name" value="LivM-like"/>
</dbReference>
<feature type="compositionally biased region" description="Low complexity" evidence="6">
    <location>
        <begin position="376"/>
        <end position="387"/>
    </location>
</feature>
<keyword evidence="5 7" id="KW-0472">Membrane</keyword>
<organism evidence="8 9">
    <name type="scientific">Nesterenkonia cremea</name>
    <dbReference type="NCBI Taxonomy" id="1882340"/>
    <lineage>
        <taxon>Bacteria</taxon>
        <taxon>Bacillati</taxon>
        <taxon>Actinomycetota</taxon>
        <taxon>Actinomycetes</taxon>
        <taxon>Micrococcales</taxon>
        <taxon>Micrococcaceae</taxon>
        <taxon>Nesterenkonia</taxon>
    </lineage>
</organism>
<dbReference type="GO" id="GO:0005886">
    <property type="term" value="C:plasma membrane"/>
    <property type="evidence" value="ECO:0007669"/>
    <property type="project" value="UniProtKB-SubCell"/>
</dbReference>
<dbReference type="PANTHER" id="PTHR30482">
    <property type="entry name" value="HIGH-AFFINITY BRANCHED-CHAIN AMINO ACID TRANSPORT SYSTEM PERMEASE"/>
    <property type="match status" value="1"/>
</dbReference>
<dbReference type="GO" id="GO:0015658">
    <property type="term" value="F:branched-chain amino acid transmembrane transporter activity"/>
    <property type="evidence" value="ECO:0007669"/>
    <property type="project" value="InterPro"/>
</dbReference>
<protein>
    <submittedName>
        <fullName evidence="8">ABC transporter permease</fullName>
    </submittedName>
</protein>
<evidence type="ECO:0000256" key="1">
    <source>
        <dbReference type="ARBA" id="ARBA00004651"/>
    </source>
</evidence>
<keyword evidence="2" id="KW-1003">Cell membrane</keyword>
<sequence>MSTTATQKKTGRLARISAAGTSPGVPSPRTAYLGIALIAMGLLVLAPALLTPFELRQMGRFVCYAMVAVGIGLAWGRGGMLTLGQGVFFGIGAYCMAMHMQLEDAALRGEETPQFMGTFGVDLPWFWEPFHSPLMTILLILLLPAALAFALGYSVFKRKVRGAYFAILNQAMVFAFVTLLVGQQATLNGSNGLSGFESFFGFAIHDPANRQMIYMIAAALLVIMMLVAYWMMRSRFGELLVATRDAEERVRFLGYDPAIIKTITFVTAAVMASVAGAMFVPLVGIISPAELGVVPSIAFVIGVAIGGRATLFGPVLGAIAVAWAESTLAENFPSGWTYFQGLLLILVIALLPGGIASVGRYLRWKHRGEAGKPTSEDPAPSDPATSDPESENSQKEAAS</sequence>
<feature type="transmembrane region" description="Helical" evidence="7">
    <location>
        <begin position="336"/>
        <end position="358"/>
    </location>
</feature>
<feature type="transmembrane region" description="Helical" evidence="7">
    <location>
        <begin position="297"/>
        <end position="324"/>
    </location>
</feature>
<proteinExistence type="predicted"/>
<feature type="transmembrane region" description="Helical" evidence="7">
    <location>
        <begin position="134"/>
        <end position="156"/>
    </location>
</feature>
<evidence type="ECO:0000256" key="2">
    <source>
        <dbReference type="ARBA" id="ARBA00022475"/>
    </source>
</evidence>
<evidence type="ECO:0000256" key="6">
    <source>
        <dbReference type="SAM" id="MobiDB-lite"/>
    </source>
</evidence>
<dbReference type="NCBIfam" id="TIGR03408">
    <property type="entry name" value="urea_trans_UrtC"/>
    <property type="match status" value="1"/>
</dbReference>
<dbReference type="RefSeq" id="WP_188684801.1">
    <property type="nucleotide sequence ID" value="NZ_BMIS01000007.1"/>
</dbReference>
<gene>
    <name evidence="8" type="ORF">GCM10011401_17580</name>
</gene>
<evidence type="ECO:0000313" key="8">
    <source>
        <dbReference type="EMBL" id="GGE70914.1"/>
    </source>
</evidence>
<evidence type="ECO:0000256" key="4">
    <source>
        <dbReference type="ARBA" id="ARBA00022989"/>
    </source>
</evidence>
<feature type="transmembrane region" description="Helical" evidence="7">
    <location>
        <begin position="31"/>
        <end position="49"/>
    </location>
</feature>
<evidence type="ECO:0000256" key="3">
    <source>
        <dbReference type="ARBA" id="ARBA00022692"/>
    </source>
</evidence>
<comment type="subcellular location">
    <subcellularLocation>
        <location evidence="1">Cell membrane</location>
        <topology evidence="1">Multi-pass membrane protein</topology>
    </subcellularLocation>
</comment>
<dbReference type="Pfam" id="PF02653">
    <property type="entry name" value="BPD_transp_2"/>
    <property type="match status" value="1"/>
</dbReference>
<keyword evidence="3 7" id="KW-0812">Transmembrane</keyword>
<dbReference type="PANTHER" id="PTHR30482:SF4">
    <property type="entry name" value="SLR1201 PROTEIN"/>
    <property type="match status" value="1"/>
</dbReference>
<name>A0A917ERJ4_9MICC</name>
<reference evidence="8" key="1">
    <citation type="journal article" date="2014" name="Int. J. Syst. Evol. Microbiol.">
        <title>Complete genome sequence of Corynebacterium casei LMG S-19264T (=DSM 44701T), isolated from a smear-ripened cheese.</title>
        <authorList>
            <consortium name="US DOE Joint Genome Institute (JGI-PGF)"/>
            <person name="Walter F."/>
            <person name="Albersmeier A."/>
            <person name="Kalinowski J."/>
            <person name="Ruckert C."/>
        </authorList>
    </citation>
    <scope>NUCLEOTIDE SEQUENCE</scope>
    <source>
        <strain evidence="8">CGMCC 1.15388</strain>
    </source>
</reference>
<keyword evidence="4 7" id="KW-1133">Transmembrane helix</keyword>
<dbReference type="InterPro" id="IPR001851">
    <property type="entry name" value="ABC_transp_permease"/>
</dbReference>
<dbReference type="EMBL" id="BMIS01000007">
    <property type="protein sequence ID" value="GGE70914.1"/>
    <property type="molecule type" value="Genomic_DNA"/>
</dbReference>
<accession>A0A917ERJ4</accession>
<dbReference type="Proteomes" id="UP000633136">
    <property type="component" value="Unassembled WGS sequence"/>
</dbReference>
<dbReference type="CDD" id="cd06581">
    <property type="entry name" value="TM_PBP1_LivM_like"/>
    <property type="match status" value="1"/>
</dbReference>
<comment type="caution">
    <text evidence="8">The sequence shown here is derived from an EMBL/GenBank/DDBJ whole genome shotgun (WGS) entry which is preliminary data.</text>
</comment>
<feature type="region of interest" description="Disordered" evidence="6">
    <location>
        <begin position="368"/>
        <end position="399"/>
    </location>
</feature>
<evidence type="ECO:0000256" key="7">
    <source>
        <dbReference type="SAM" id="Phobius"/>
    </source>
</evidence>
<feature type="transmembrane region" description="Helical" evidence="7">
    <location>
        <begin position="258"/>
        <end position="285"/>
    </location>
</feature>
<dbReference type="AlphaFoldDB" id="A0A917ERJ4"/>
<evidence type="ECO:0000313" key="9">
    <source>
        <dbReference type="Proteomes" id="UP000633136"/>
    </source>
</evidence>
<evidence type="ECO:0000256" key="5">
    <source>
        <dbReference type="ARBA" id="ARBA00023136"/>
    </source>
</evidence>
<dbReference type="InterPro" id="IPR017778">
    <property type="entry name" value="ABC_transptr_urea_perm_UrtC"/>
</dbReference>
<reference evidence="8" key="2">
    <citation type="submission" date="2020-09" db="EMBL/GenBank/DDBJ databases">
        <authorList>
            <person name="Sun Q."/>
            <person name="Zhou Y."/>
        </authorList>
    </citation>
    <scope>NUCLEOTIDE SEQUENCE</scope>
    <source>
        <strain evidence="8">CGMCC 1.15388</strain>
    </source>
</reference>